<comment type="caution">
    <text evidence="10">The sequence shown here is derived from an EMBL/GenBank/DDBJ whole genome shotgun (WGS) entry which is preliminary data.</text>
</comment>
<keyword evidence="7 9" id="KW-0472">Membrane</keyword>
<feature type="transmembrane region" description="Helical" evidence="9">
    <location>
        <begin position="353"/>
        <end position="371"/>
    </location>
</feature>
<feature type="transmembrane region" description="Helical" evidence="9">
    <location>
        <begin position="231"/>
        <end position="250"/>
    </location>
</feature>
<evidence type="ECO:0000256" key="6">
    <source>
        <dbReference type="ARBA" id="ARBA00022989"/>
    </source>
</evidence>
<accession>A0A9D1DW78</accession>
<evidence type="ECO:0000256" key="2">
    <source>
        <dbReference type="ARBA" id="ARBA00005658"/>
    </source>
</evidence>
<feature type="transmembrane region" description="Helical" evidence="9">
    <location>
        <begin position="455"/>
        <end position="471"/>
    </location>
</feature>
<dbReference type="AlphaFoldDB" id="A0A9D1DW78"/>
<feature type="transmembrane region" description="Helical" evidence="9">
    <location>
        <begin position="323"/>
        <end position="341"/>
    </location>
</feature>
<evidence type="ECO:0000256" key="9">
    <source>
        <dbReference type="SAM" id="Phobius"/>
    </source>
</evidence>
<keyword evidence="6 9" id="KW-1133">Transmembrane helix</keyword>
<name>A0A9D1DW78_9FIRM</name>
<keyword evidence="3" id="KW-0813">Transport</keyword>
<evidence type="ECO:0000256" key="3">
    <source>
        <dbReference type="ARBA" id="ARBA00022448"/>
    </source>
</evidence>
<dbReference type="PANTHER" id="PTHR30047:SF7">
    <property type="entry name" value="HIGH-AFFINITY CHOLINE TRANSPORT PROTEIN"/>
    <property type="match status" value="1"/>
</dbReference>
<evidence type="ECO:0000313" key="11">
    <source>
        <dbReference type="Proteomes" id="UP000824241"/>
    </source>
</evidence>
<comment type="similarity">
    <text evidence="2">Belongs to the BCCT transporter (TC 2.A.15) family.</text>
</comment>
<feature type="transmembrane region" description="Helical" evidence="9">
    <location>
        <begin position="90"/>
        <end position="110"/>
    </location>
</feature>
<organism evidence="10 11">
    <name type="scientific">Candidatus Faecivivens stercoravium</name>
    <dbReference type="NCBI Taxonomy" id="2840803"/>
    <lineage>
        <taxon>Bacteria</taxon>
        <taxon>Bacillati</taxon>
        <taxon>Bacillota</taxon>
        <taxon>Clostridia</taxon>
        <taxon>Eubacteriales</taxon>
        <taxon>Oscillospiraceae</taxon>
        <taxon>Oscillospiraceae incertae sedis</taxon>
        <taxon>Candidatus Faecivivens</taxon>
    </lineage>
</organism>
<feature type="transmembrane region" description="Helical" evidence="9">
    <location>
        <begin position="141"/>
        <end position="162"/>
    </location>
</feature>
<feature type="transmembrane region" description="Helical" evidence="9">
    <location>
        <begin position="192"/>
        <end position="211"/>
    </location>
</feature>
<gene>
    <name evidence="10" type="ORF">IAB37_01005</name>
</gene>
<dbReference type="GO" id="GO:0005886">
    <property type="term" value="C:plasma membrane"/>
    <property type="evidence" value="ECO:0007669"/>
    <property type="project" value="UniProtKB-SubCell"/>
</dbReference>
<dbReference type="SUPFAM" id="SSF81665">
    <property type="entry name" value="Calcium ATPase, transmembrane domain M"/>
    <property type="match status" value="1"/>
</dbReference>
<feature type="transmembrane region" description="Helical" evidence="9">
    <location>
        <begin position="477"/>
        <end position="501"/>
    </location>
</feature>
<dbReference type="NCBIfam" id="TIGR00842">
    <property type="entry name" value="bcct"/>
    <property type="match status" value="1"/>
</dbReference>
<dbReference type="InterPro" id="IPR000060">
    <property type="entry name" value="BCCT_transptr"/>
</dbReference>
<keyword evidence="4" id="KW-1003">Cell membrane</keyword>
<reference evidence="10" key="1">
    <citation type="submission" date="2020-10" db="EMBL/GenBank/DDBJ databases">
        <authorList>
            <person name="Gilroy R."/>
        </authorList>
    </citation>
    <scope>NUCLEOTIDE SEQUENCE</scope>
    <source>
        <strain evidence="10">CHK189-12415</strain>
    </source>
</reference>
<dbReference type="PANTHER" id="PTHR30047">
    <property type="entry name" value="HIGH-AFFINITY CHOLINE TRANSPORT PROTEIN-RELATED"/>
    <property type="match status" value="1"/>
</dbReference>
<keyword evidence="5 9" id="KW-0812">Transmembrane</keyword>
<dbReference type="EMBL" id="DVHA01000030">
    <property type="protein sequence ID" value="HIR60146.1"/>
    <property type="molecule type" value="Genomic_DNA"/>
</dbReference>
<proteinExistence type="inferred from homology"/>
<reference evidence="10" key="2">
    <citation type="journal article" date="2021" name="PeerJ">
        <title>Extensive microbial diversity within the chicken gut microbiome revealed by metagenomics and culture.</title>
        <authorList>
            <person name="Gilroy R."/>
            <person name="Ravi A."/>
            <person name="Getino M."/>
            <person name="Pursley I."/>
            <person name="Horton D.L."/>
            <person name="Alikhan N.F."/>
            <person name="Baker D."/>
            <person name="Gharbi K."/>
            <person name="Hall N."/>
            <person name="Watson M."/>
            <person name="Adriaenssens E.M."/>
            <person name="Foster-Nyarko E."/>
            <person name="Jarju S."/>
            <person name="Secka A."/>
            <person name="Antonio M."/>
            <person name="Oren A."/>
            <person name="Chaudhuri R.R."/>
            <person name="La Ragione R."/>
            <person name="Hildebrand F."/>
            <person name="Pallen M.J."/>
        </authorList>
    </citation>
    <scope>NUCLEOTIDE SEQUENCE</scope>
    <source>
        <strain evidence="10">CHK189-12415</strain>
    </source>
</reference>
<dbReference type="Pfam" id="PF02028">
    <property type="entry name" value="BCCT"/>
    <property type="match status" value="1"/>
</dbReference>
<evidence type="ECO:0000256" key="7">
    <source>
        <dbReference type="ARBA" id="ARBA00023136"/>
    </source>
</evidence>
<feature type="transmembrane region" description="Helical" evidence="9">
    <location>
        <begin position="52"/>
        <end position="70"/>
    </location>
</feature>
<evidence type="ECO:0000256" key="1">
    <source>
        <dbReference type="ARBA" id="ARBA00004651"/>
    </source>
</evidence>
<dbReference type="InterPro" id="IPR023298">
    <property type="entry name" value="ATPase_P-typ_TM_dom_sf"/>
</dbReference>
<comment type="subcellular location">
    <subcellularLocation>
        <location evidence="1">Cell membrane</location>
        <topology evidence="1">Multi-pass membrane protein</topology>
    </subcellularLocation>
</comment>
<protein>
    <submittedName>
        <fullName evidence="10">BCCT family transporter</fullName>
    </submittedName>
</protein>
<evidence type="ECO:0000256" key="5">
    <source>
        <dbReference type="ARBA" id="ARBA00022692"/>
    </source>
</evidence>
<evidence type="ECO:0000256" key="4">
    <source>
        <dbReference type="ARBA" id="ARBA00022475"/>
    </source>
</evidence>
<feature type="region of interest" description="Disordered" evidence="8">
    <location>
        <begin position="507"/>
        <end position="530"/>
    </location>
</feature>
<feature type="transmembrane region" description="Helical" evidence="9">
    <location>
        <begin position="411"/>
        <end position="435"/>
    </location>
</feature>
<dbReference type="GO" id="GO:0022857">
    <property type="term" value="F:transmembrane transporter activity"/>
    <property type="evidence" value="ECO:0007669"/>
    <property type="project" value="InterPro"/>
</dbReference>
<feature type="transmembrane region" description="Helical" evidence="9">
    <location>
        <begin position="12"/>
        <end position="32"/>
    </location>
</feature>
<evidence type="ECO:0000313" key="10">
    <source>
        <dbReference type="EMBL" id="HIR60146.1"/>
    </source>
</evidence>
<dbReference type="Proteomes" id="UP000824241">
    <property type="component" value="Unassembled WGS sequence"/>
</dbReference>
<evidence type="ECO:0000256" key="8">
    <source>
        <dbReference type="SAM" id="MobiDB-lite"/>
    </source>
</evidence>
<feature type="transmembrane region" description="Helical" evidence="9">
    <location>
        <begin position="262"/>
        <end position="283"/>
    </location>
</feature>
<sequence length="530" mass="57862">MQKQPKPQKIDWGITIFPLAAIVILSLYLVFFPAQAEAAIASLRNLLVNDLGVVYMVFGLGVLLLSFGIAASKYGNIRLGNLEKPRYSTFTWGSMIFTSTMAADILYWSLCEWSYYYSETPFAMEGMTLAQKQDWSSAYPLFHWGPIPWAFYILPAAAYGYMMHVRKSPRQRMSEACRPVLGKKVDGPLGKIIDLFAIVGLLAATATTFSTATPLLSAALAEVTGLPESNYLSIIVLVFVAVVFTLAVWFGMKGISKLSNICIGLFFGLMAIFLVCGPAKYIIETGVTAIGTVLNNFLSMSTWMDPLRLSGDGVSGFPQNWTIFYWAYWISWSVATPFFIGKISEGRTIRQTIVGAYISGVSATFLSFIVFGNYGLHLQVTGAADIAGQTVAEGPAAAILTVFESLPIPEIAMVVLILAMVAFYASTFDALTMVIASYSVKNIGQDEEPGKKLRIFWSAVFIVLPIALLFNQSTLSLLQTLSICAAFPIMIIVCVIVAGFIKSMRADTRKKKLPESPPPEPVTAGETDAE</sequence>